<evidence type="ECO:0000313" key="4">
    <source>
        <dbReference type="EMBL" id="MBU3829801.1"/>
    </source>
</evidence>
<dbReference type="InterPro" id="IPR004474">
    <property type="entry name" value="LytR_CpsA_psr"/>
</dbReference>
<dbReference type="Pfam" id="PF03816">
    <property type="entry name" value="LytR_cpsA_psr"/>
    <property type="match status" value="1"/>
</dbReference>
<organism evidence="4 5">
    <name type="scientific">Candidatus Limosilactobacillus merdavium</name>
    <dbReference type="NCBI Taxonomy" id="2838651"/>
    <lineage>
        <taxon>Bacteria</taxon>
        <taxon>Bacillati</taxon>
        <taxon>Bacillota</taxon>
        <taxon>Bacilli</taxon>
        <taxon>Lactobacillales</taxon>
        <taxon>Lactobacillaceae</taxon>
        <taxon>Limosilactobacillus</taxon>
    </lineage>
</organism>
<dbReference type="EMBL" id="JAHLFK010000023">
    <property type="protein sequence ID" value="MBU3829801.1"/>
    <property type="molecule type" value="Genomic_DNA"/>
</dbReference>
<gene>
    <name evidence="4" type="ORF">H9843_02765</name>
</gene>
<protein>
    <submittedName>
        <fullName evidence="4">LCP family protein</fullName>
    </submittedName>
</protein>
<comment type="similarity">
    <text evidence="1">Belongs to the LytR/CpsA/Psr (LCP) family.</text>
</comment>
<evidence type="ECO:0000256" key="1">
    <source>
        <dbReference type="ARBA" id="ARBA00006068"/>
    </source>
</evidence>
<evidence type="ECO:0000259" key="3">
    <source>
        <dbReference type="Pfam" id="PF03816"/>
    </source>
</evidence>
<keyword evidence="2" id="KW-0472">Membrane</keyword>
<accession>A0A9E2KUD3</accession>
<dbReference type="Proteomes" id="UP000824180">
    <property type="component" value="Unassembled WGS sequence"/>
</dbReference>
<comment type="caution">
    <text evidence="4">The sequence shown here is derived from an EMBL/GenBank/DDBJ whole genome shotgun (WGS) entry which is preliminary data.</text>
</comment>
<keyword evidence="2" id="KW-0812">Transmembrane</keyword>
<dbReference type="InterPro" id="IPR050922">
    <property type="entry name" value="LytR/CpsA/Psr_CW_biosynth"/>
</dbReference>
<name>A0A9E2KUD3_9LACO</name>
<dbReference type="NCBIfam" id="TIGR00350">
    <property type="entry name" value="lytR_cpsA_psr"/>
    <property type="match status" value="1"/>
</dbReference>
<reference evidence="4" key="2">
    <citation type="submission" date="2021-04" db="EMBL/GenBank/DDBJ databases">
        <authorList>
            <person name="Gilroy R."/>
        </authorList>
    </citation>
    <scope>NUCLEOTIDE SEQUENCE</scope>
    <source>
        <strain evidence="4">876</strain>
    </source>
</reference>
<dbReference type="Gene3D" id="3.40.630.190">
    <property type="entry name" value="LCP protein"/>
    <property type="match status" value="1"/>
</dbReference>
<dbReference type="PANTHER" id="PTHR33392">
    <property type="entry name" value="POLYISOPRENYL-TEICHOIC ACID--PEPTIDOGLYCAN TEICHOIC ACID TRANSFERASE TAGU"/>
    <property type="match status" value="1"/>
</dbReference>
<dbReference type="AlphaFoldDB" id="A0A9E2KUD3"/>
<evidence type="ECO:0000256" key="2">
    <source>
        <dbReference type="SAM" id="Phobius"/>
    </source>
</evidence>
<dbReference type="PANTHER" id="PTHR33392:SF6">
    <property type="entry name" value="POLYISOPRENYL-TEICHOIC ACID--PEPTIDOGLYCAN TEICHOIC ACID TRANSFERASE TAGU"/>
    <property type="match status" value="1"/>
</dbReference>
<keyword evidence="2" id="KW-1133">Transmembrane helix</keyword>
<feature type="domain" description="Cell envelope-related transcriptional attenuator" evidence="3">
    <location>
        <begin position="110"/>
        <end position="256"/>
    </location>
</feature>
<proteinExistence type="inferred from homology"/>
<evidence type="ECO:0000313" key="5">
    <source>
        <dbReference type="Proteomes" id="UP000824180"/>
    </source>
</evidence>
<reference evidence="4" key="1">
    <citation type="journal article" date="2021" name="PeerJ">
        <title>Extensive microbial diversity within the chicken gut microbiome revealed by metagenomics and culture.</title>
        <authorList>
            <person name="Gilroy R."/>
            <person name="Ravi A."/>
            <person name="Getino M."/>
            <person name="Pursley I."/>
            <person name="Horton D.L."/>
            <person name="Alikhan N.F."/>
            <person name="Baker D."/>
            <person name="Gharbi K."/>
            <person name="Hall N."/>
            <person name="Watson M."/>
            <person name="Adriaenssens E.M."/>
            <person name="Foster-Nyarko E."/>
            <person name="Jarju S."/>
            <person name="Secka A."/>
            <person name="Antonio M."/>
            <person name="Oren A."/>
            <person name="Chaudhuri R.R."/>
            <person name="La Ragione R."/>
            <person name="Hildebrand F."/>
            <person name="Pallen M.J."/>
        </authorList>
    </citation>
    <scope>NUCLEOTIDE SEQUENCE</scope>
    <source>
        <strain evidence="4">876</strain>
    </source>
</reference>
<sequence>MDNQSDNGFPLTRAEYQRQIRGGNNQNNNGPRRHRGRKIFGIVILILLIIAAIFGGLAWHNAKKTSDQMFTSSGANKQRDAQKVLAQKRPVSILLLGTDTGDLGRTYKGRTDTIMVMTVNPQTKKTTLMSIPRDMKVNLPDYPDESPAKINAAYAYGGTKETINTVQKYFNIPIDFYALVNMAGMKEAINQVGGVTVTSPLTFTYEGYSFTKGVPEHMNGAKALKFCRMRYDDPQGDYGRQQRQKMVIMALLKKSASYKTVLNQKFLKTISKNAHTDLTFNNMMRLAKSYRSATKNIQQGHVQGTDDDSDGQSFQDVSYNERQRVSNLLRKSLGLNAVDIDSGSDE</sequence>
<feature type="transmembrane region" description="Helical" evidence="2">
    <location>
        <begin position="39"/>
        <end position="59"/>
    </location>
</feature>